<keyword evidence="1" id="KW-0472">Membrane</keyword>
<proteinExistence type="predicted"/>
<dbReference type="Pfam" id="PF01476">
    <property type="entry name" value="LysM"/>
    <property type="match status" value="2"/>
</dbReference>
<dbReference type="RefSeq" id="WP_075073721.1">
    <property type="nucleotide sequence ID" value="NZ_DF967972.1"/>
</dbReference>
<dbReference type="Gene3D" id="3.10.350.10">
    <property type="entry name" value="LysM domain"/>
    <property type="match status" value="2"/>
</dbReference>
<keyword evidence="1" id="KW-0812">Transmembrane</keyword>
<dbReference type="Proteomes" id="UP000055060">
    <property type="component" value="Unassembled WGS sequence"/>
</dbReference>
<feature type="domain" description="LysM" evidence="2">
    <location>
        <begin position="179"/>
        <end position="222"/>
    </location>
</feature>
<dbReference type="SMART" id="SM00257">
    <property type="entry name" value="LysM"/>
    <property type="match status" value="2"/>
</dbReference>
<gene>
    <name evidence="3" type="ORF">LARV_02232</name>
</gene>
<evidence type="ECO:0000259" key="2">
    <source>
        <dbReference type="PROSITE" id="PS51782"/>
    </source>
</evidence>
<keyword evidence="1" id="KW-1133">Transmembrane helix</keyword>
<dbReference type="EMBL" id="DF967972">
    <property type="protein sequence ID" value="GAP14463.1"/>
    <property type="molecule type" value="Genomic_DNA"/>
</dbReference>
<dbReference type="PROSITE" id="PS51782">
    <property type="entry name" value="LYSM"/>
    <property type="match status" value="2"/>
</dbReference>
<dbReference type="InterPro" id="IPR018392">
    <property type="entry name" value="LysM"/>
</dbReference>
<evidence type="ECO:0000313" key="4">
    <source>
        <dbReference type="Proteomes" id="UP000055060"/>
    </source>
</evidence>
<reference evidence="3" key="1">
    <citation type="submission" date="2015-07" db="EMBL/GenBank/DDBJ databases">
        <title>Draft Genome Sequences of Anaerolinea thermolimosa IMO-1, Bellilinea caldifistulae GOMI-1, Leptolinea tardivitalis YMTK-2, Levilinea saccharolytica KIBI-1,Longilinea arvoryzae KOME-1, Previously Described as Members of the Anaerolineaceae (Chloroflexi).</title>
        <authorList>
            <person name="Sekiguchi Y."/>
            <person name="Ohashi A."/>
            <person name="Matsuura N."/>
            <person name="Tourlousse M.D."/>
        </authorList>
    </citation>
    <scope>NUCLEOTIDE SEQUENCE [LARGE SCALE GENOMIC DNA]</scope>
    <source>
        <strain evidence="3">KOME-1</strain>
    </source>
</reference>
<evidence type="ECO:0000256" key="1">
    <source>
        <dbReference type="SAM" id="Phobius"/>
    </source>
</evidence>
<dbReference type="PANTHER" id="PTHR33734">
    <property type="entry name" value="LYSM DOMAIN-CONTAINING GPI-ANCHORED PROTEIN 2"/>
    <property type="match status" value="1"/>
</dbReference>
<dbReference type="AlphaFoldDB" id="A0A0S7BA60"/>
<dbReference type="InterPro" id="IPR036779">
    <property type="entry name" value="LysM_dom_sf"/>
</dbReference>
<accession>A0A0S7BA60</accession>
<organism evidence="3">
    <name type="scientific">Longilinea arvoryzae</name>
    <dbReference type="NCBI Taxonomy" id="360412"/>
    <lineage>
        <taxon>Bacteria</taxon>
        <taxon>Bacillati</taxon>
        <taxon>Chloroflexota</taxon>
        <taxon>Anaerolineae</taxon>
        <taxon>Anaerolineales</taxon>
        <taxon>Anaerolineaceae</taxon>
        <taxon>Longilinea</taxon>
    </lineage>
</organism>
<protein>
    <submittedName>
        <fullName evidence="3">Protein containg FOG: LysM repeat</fullName>
    </submittedName>
</protein>
<dbReference type="PANTHER" id="PTHR33734:SF22">
    <property type="entry name" value="MEMBRANE-BOUND LYTIC MUREIN TRANSGLYCOSYLASE D"/>
    <property type="match status" value="1"/>
</dbReference>
<sequence length="363" mass="38090">MNENATRCLVCGRTFQTKETPAAKSSTPSVKSPKLPELTVTLPIALVMILLFVAIGAGAVYGILQGTGKVVEPTITPTASLTPTVTLTATITPTGTMAPSATPLPDVEYTVKQNDTCLSIALAFDVSVNSIILKNNLSTECILSVGTKLLVPQPTPTPAPLPTETLQPAAATESACQTVDYTVTSTDTLGSIAANYNVSAQAIREYNGLPSDVVFEGAILKIPLCQRLPTEGPTPTATNPPPYAAPNLLLPADGAVFMTASDVITLQWAAIGGMLPNEGYAVTVEDLTEGAGRKLVEYVTDTKYIVPANFRPTDALPHAMRWTIVPVRPAGQNREGQALWEPAGAVSISRVFVWMGSGTTSNP</sequence>
<dbReference type="STRING" id="360412.LARV_02232"/>
<feature type="domain" description="LysM" evidence="2">
    <location>
        <begin position="107"/>
        <end position="151"/>
    </location>
</feature>
<name>A0A0S7BA60_9CHLR</name>
<dbReference type="CDD" id="cd00118">
    <property type="entry name" value="LysM"/>
    <property type="match status" value="2"/>
</dbReference>
<dbReference type="SUPFAM" id="SSF54106">
    <property type="entry name" value="LysM domain"/>
    <property type="match status" value="2"/>
</dbReference>
<evidence type="ECO:0000313" key="3">
    <source>
        <dbReference type="EMBL" id="GAP14463.1"/>
    </source>
</evidence>
<keyword evidence="4" id="KW-1185">Reference proteome</keyword>
<feature type="transmembrane region" description="Helical" evidence="1">
    <location>
        <begin position="40"/>
        <end position="64"/>
    </location>
</feature>